<organism evidence="2 3">
    <name type="scientific">Herbaspirillum rubrisubalbicans Os34</name>
    <dbReference type="NCBI Taxonomy" id="1235827"/>
    <lineage>
        <taxon>Bacteria</taxon>
        <taxon>Pseudomonadati</taxon>
        <taxon>Pseudomonadota</taxon>
        <taxon>Betaproteobacteria</taxon>
        <taxon>Burkholderiales</taxon>
        <taxon>Oxalobacteraceae</taxon>
        <taxon>Herbaspirillum</taxon>
    </lineage>
</organism>
<evidence type="ECO:0000313" key="2">
    <source>
        <dbReference type="EMBL" id="QJQ01129.1"/>
    </source>
</evidence>
<evidence type="ECO:0000256" key="1">
    <source>
        <dbReference type="SAM" id="MobiDB-lite"/>
    </source>
</evidence>
<sequence length="1456" mass="163557">MSEAHVIARCTWHTQFDEAKKSTALQDFISQWSQTVLMREMEQVLSSHCPHGQTWRIDQLTLELGTIDLEDAPRELPQRLRATLQQALERLLAQRDHEVLPGEGGHLVVHDRQESELSLIAWFLTHGRLPWWYQGSDDPLHLIDQSMQEQPQALAQLLRRHGGNEQLRLRIVRQFGVARLRRLIHVQAPWHADWICGYADQIMQIQKTENVPDATPSQYQELTWQFILTYLLIDRGSLFNTANFIRAHLGLLAQHYRIAYAQLLHHVLAALHGFEKKGYGSVDLRLIAALRVLERERPNLAVPVEAPEDEAEHLWPHMQIMLHTGARRRTLERDSVHVEQLFLHLAGKDAPRLAELLRREGKSDSVRAAILRNFSEAALYQLVPVIEPQEHAFIISHIDHVKALSVLAQGRHVDKKMVWQVVLAYLMVERGSYFQRRQMVSNTLQSLCERNQLDYANVLNLLMHAVPAEHVSTQRFALLMILRDLHRQWQGKTGRRTHLPSPPIGALYALPSQADAAWQKLAGLSSPSSRQGQAIVMSPAVQGMVAAQLLGTTALLPDLLRCRAARALTSVQLSQAVLDWIGLGRLPRLARLLDPDIAEFSLPLLHGLTTWQVRGYLPCFAGLDITRVLAVAMLDALPRFRALARSVDAAHAAVHEADTPRKGAPNKPSAQALMAFWRHFVGVLHGEFGIVRTQLIAQLERCLEAEAEAGALHRIDYPARPGQAGDATDSAGRTLAEMTACVSAMPEMSSRYLTILEIMLGDAWQEEADIYAGEEGYPDDPSTSPQPASDGAGSSPLARIEAYLTGGPRRPYDRRQFEQAWQQLGPGGASALERHVEQSSDKSRLLWALGQHAQVPMVAVWWRAIAPHTPQPAEETICRLRAWLRAADAWHGAEAVLERHIQREFWSLAFDLRAQPSSTAFFLSRLLLRLCTRLPLSLSNVVQYGRRTQESAQTELLHDMLDECEQLGPRLTAAQVEAVAMRLPAPAVPAATSPDVPVADMVLPGAIAWRQDSAGEYLWHPRMADLLRDVLRNGAMPAWSSQFITQQGPTATALTARVDLSRLVQDASVMRPDLFYAVLRSVRGEARAIERVQLMLPFHCLLHAMRASHAAVQANIGLLENWYQCLEEVYARPDQSPRFDAQDLCHSLMQLVLHAWLKQDWYALHLPRLVAAFAWSVIRELGVSQVTLQAVLAPHVYRMPTPLRQAWQEFFAQQRRQQTAGKRDRTTLSSPAQSIARGSADAVAATGRPSNVHTAGTVDPTDFMARNQALRKQLLAEVKKNTQRHEIQSIPMLVCNAGMVIVQQYLARLMQLLGLTEDGKFVSRHAQHCAVHALQYLVTGEVHTQEHHLVLNKLLCGLPLSEAVPFSWEMSPEQKEICDGLLDALLKYWTESGSHSAEGFRGAWLVRTGSLCETGDHWSLIIDRRSYDVLMGGIPFSYSVIKFPWMNKALYVTWPA</sequence>
<feature type="region of interest" description="Disordered" evidence="1">
    <location>
        <begin position="773"/>
        <end position="795"/>
    </location>
</feature>
<dbReference type="Pfam" id="PF19268">
    <property type="entry name" value="CIS_TMP"/>
    <property type="match status" value="2"/>
</dbReference>
<dbReference type="EMBL" id="CP008956">
    <property type="protein sequence ID" value="QJQ01129.1"/>
    <property type="molecule type" value="Genomic_DNA"/>
</dbReference>
<feature type="region of interest" description="Disordered" evidence="1">
    <location>
        <begin position="1218"/>
        <end position="1259"/>
    </location>
</feature>
<dbReference type="Proteomes" id="UP000501648">
    <property type="component" value="Chromosome"/>
</dbReference>
<dbReference type="RefSeq" id="WP_017453321.1">
    <property type="nucleotide sequence ID" value="NZ_CP008956.1"/>
</dbReference>
<proteinExistence type="predicted"/>
<dbReference type="InterPro" id="IPR045538">
    <property type="entry name" value="CIS_TMP"/>
</dbReference>
<protein>
    <submittedName>
        <fullName evidence="2">Uncharacterized protein</fullName>
    </submittedName>
</protein>
<name>A0A6M3ZR95_9BURK</name>
<accession>A0A6M3ZR95</accession>
<evidence type="ECO:0000313" key="3">
    <source>
        <dbReference type="Proteomes" id="UP000501648"/>
    </source>
</evidence>
<gene>
    <name evidence="2" type="ORF">C798_13065</name>
</gene>
<reference evidence="2 3" key="1">
    <citation type="journal article" date="2012" name="J. Bacteriol.">
        <title>Genome sequence of the pathogenic Herbaspirillum seropedicae strain Os34, isolated from rice roots.</title>
        <authorList>
            <person name="Ye W."/>
            <person name="Ye S."/>
            <person name="Liu J."/>
            <person name="Chang S."/>
            <person name="Chen M."/>
            <person name="Zhu B."/>
            <person name="Guo L."/>
            <person name="An Q."/>
        </authorList>
    </citation>
    <scope>NUCLEOTIDE SEQUENCE [LARGE SCALE GENOMIC DNA]</scope>
    <source>
        <strain evidence="2 3">Os34</strain>
    </source>
</reference>